<protein>
    <submittedName>
        <fullName evidence="3">Predicted protein</fullName>
    </submittedName>
</protein>
<keyword evidence="1" id="KW-0732">Signal</keyword>
<reference evidence="4" key="3">
    <citation type="journal article" date="2011" name="Nat. Genet.">
        <title>The Arabidopsis lyrata genome sequence and the basis of rapid genome size change.</title>
        <authorList>
            <person name="Hu T.T."/>
            <person name="Pattyn P."/>
            <person name="Bakker E.G."/>
            <person name="Cao J."/>
            <person name="Cheng J.-F."/>
            <person name="Clark R.M."/>
            <person name="Fahlgren N."/>
            <person name="Fawcett J.A."/>
            <person name="Grimwood J."/>
            <person name="Gundlach H."/>
            <person name="Haberer G."/>
            <person name="Hollister J.D."/>
            <person name="Ossowski S."/>
            <person name="Ottilar R.P."/>
            <person name="Salamov A.A."/>
            <person name="Schneeberger K."/>
            <person name="Spannagl M."/>
            <person name="Wang X."/>
            <person name="Yang L."/>
            <person name="Nasrallah M.E."/>
            <person name="Bergelson J."/>
            <person name="Carrington J.C."/>
            <person name="Gaut B.S."/>
            <person name="Schmutz J."/>
            <person name="Mayer K.F.X."/>
            <person name="Van de Peer Y."/>
            <person name="Grigoriev I.V."/>
            <person name="Nordborg M."/>
            <person name="Weigel D."/>
            <person name="Guo Y.-L."/>
        </authorList>
    </citation>
    <scope>NUCLEOTIDE SEQUENCE [LARGE SCALE GENOMIC DNA]</scope>
    <source>
        <strain evidence="4">cv. MN47</strain>
    </source>
</reference>
<name>D7MR81_ARALL</name>
<evidence type="ECO:0000313" key="2">
    <source>
        <dbReference type="EMBL" id="EFH39289.1"/>
    </source>
</evidence>
<proteinExistence type="predicted"/>
<dbReference type="EMBL" id="GL348720">
    <property type="protein sequence ID" value="EFH42578.1"/>
    <property type="molecule type" value="Genomic_DNA"/>
</dbReference>
<dbReference type="EMBL" id="GL348753">
    <property type="protein sequence ID" value="EFH39289.1"/>
    <property type="molecule type" value="Genomic_DNA"/>
</dbReference>
<feature type="signal peptide" evidence="1">
    <location>
        <begin position="1"/>
        <end position="25"/>
    </location>
</feature>
<dbReference type="Proteomes" id="UP000008694">
    <property type="component" value="Unassembled WGS sequence"/>
</dbReference>
<gene>
    <name evidence="3" type="ORF">ARALYDRAFT_919141</name>
    <name evidence="2" type="ORF">ARALYDRAFT_920737</name>
</gene>
<dbReference type="HOGENOM" id="CLU_3109162_0_0_1"/>
<dbReference type="AlphaFoldDB" id="D7MR81"/>
<accession>D7MR81</accession>
<dbReference type="Gramene" id="scaffold_802541.1">
    <property type="protein sequence ID" value="scaffold_802541.1"/>
    <property type="gene ID" value="scaffold_802541.1"/>
</dbReference>
<keyword evidence="4" id="KW-1185">Reference proteome</keyword>
<evidence type="ECO:0000313" key="3">
    <source>
        <dbReference type="EMBL" id="EFH42578.1"/>
    </source>
</evidence>
<feature type="chain" id="PRO_5008413470" evidence="1">
    <location>
        <begin position="26"/>
        <end position="51"/>
    </location>
</feature>
<evidence type="ECO:0000256" key="1">
    <source>
        <dbReference type="SAM" id="SignalP"/>
    </source>
</evidence>
<organism evidence="4">
    <name type="scientific">Arabidopsis lyrata subsp. lyrata</name>
    <name type="common">Lyre-leaved rock-cress</name>
    <dbReference type="NCBI Taxonomy" id="81972"/>
    <lineage>
        <taxon>Eukaryota</taxon>
        <taxon>Viridiplantae</taxon>
        <taxon>Streptophyta</taxon>
        <taxon>Embryophyta</taxon>
        <taxon>Tracheophyta</taxon>
        <taxon>Spermatophyta</taxon>
        <taxon>Magnoliopsida</taxon>
        <taxon>eudicotyledons</taxon>
        <taxon>Gunneridae</taxon>
        <taxon>Pentapetalae</taxon>
        <taxon>rosids</taxon>
        <taxon>malvids</taxon>
        <taxon>Brassicales</taxon>
        <taxon>Brassicaceae</taxon>
        <taxon>Camelineae</taxon>
        <taxon>Arabidopsis</taxon>
    </lineage>
</organism>
<sequence>MVSEYLKTLFIFFLLLPFMRYKSVATTACEGQGEMITKLIISRFHNADQRT</sequence>
<reference evidence="3" key="2">
    <citation type="submission" date="2010-06" db="EMBL/GenBank/DDBJ databases">
        <title>The basis of rapid genome size change in Arabidopsis.</title>
        <authorList>
            <person name="Bakker E."/>
            <person name="Bergelson J."/>
            <person name="Cheng J.F."/>
            <person name="Clark R.M."/>
            <person name="Fawcett J."/>
            <person name="Gaut B."/>
            <person name="Grigoriev I."/>
            <person name="Gundlach H."/>
            <person name="Guo Y."/>
            <person name="Haberer G."/>
            <person name="Hollister J."/>
            <person name="Hu T.T."/>
            <person name="Mayer K.F.X."/>
            <person name="Nasrallah J."/>
            <person name="Nordborg M."/>
            <person name="Otillar R."/>
            <person name="Pattyn P."/>
            <person name="Schmutz J."/>
            <person name="Spannagl M."/>
            <person name="van de Peer Y."/>
            <person name="Wang X."/>
            <person name="Weigel D."/>
            <person name="Yang L."/>
        </authorList>
    </citation>
    <scope>NUCLEOTIDE SEQUENCE</scope>
</reference>
<reference evidence="3" key="1">
    <citation type="submission" date="2009-11" db="EMBL/GenBank/DDBJ databases">
        <authorList>
            <consortium name="US DOE Joint Genome Institute (JGI-PGF)"/>
            <person name="Ottilar R."/>
            <person name="Schmutz J."/>
            <person name="Salamov A."/>
            <person name="Cheng J.F."/>
            <person name="Lucas S."/>
            <person name="Pitluck S."/>
            <person name="Gundlach H."/>
            <person name="Guo Y."/>
            <person name="Haberer G."/>
            <person name="Nasrallah J."/>
            <person name="Mayer K.F.X."/>
            <person name="van de Peer Y."/>
            <person name="Weigel D."/>
            <person name="Grigoriev I.V."/>
        </authorList>
    </citation>
    <scope>NUCLEOTIDE SEQUENCE</scope>
</reference>
<dbReference type="Gramene" id="scaffold_4800006.1">
    <property type="protein sequence ID" value="scaffold_4800006.1"/>
    <property type="gene ID" value="scaffold_4800006.1"/>
</dbReference>
<evidence type="ECO:0000313" key="4">
    <source>
        <dbReference type="Proteomes" id="UP000008694"/>
    </source>
</evidence>